<proteinExistence type="predicted"/>
<dbReference type="InterPro" id="IPR037523">
    <property type="entry name" value="VOC_core"/>
</dbReference>
<feature type="domain" description="VOC" evidence="1">
    <location>
        <begin position="28"/>
        <end position="140"/>
    </location>
</feature>
<dbReference type="CDD" id="cd07247">
    <property type="entry name" value="SgaA_N_like"/>
    <property type="match status" value="1"/>
</dbReference>
<protein>
    <submittedName>
        <fullName evidence="2">Glyoxalase/bleomycin resistance protein/dioxygenase</fullName>
    </submittedName>
</protein>
<dbReference type="eggNOG" id="COG3324">
    <property type="taxonomic scope" value="Bacteria"/>
</dbReference>
<dbReference type="InterPro" id="IPR029068">
    <property type="entry name" value="Glyas_Bleomycin-R_OHBP_Dase"/>
</dbReference>
<organism evidence="2 3">
    <name type="scientific">Salinispora tropica (strain ATCC BAA-916 / DSM 44818 / JCM 13857 / NBRC 105044 / CNB-440)</name>
    <dbReference type="NCBI Taxonomy" id="369723"/>
    <lineage>
        <taxon>Bacteria</taxon>
        <taxon>Bacillati</taxon>
        <taxon>Actinomycetota</taxon>
        <taxon>Actinomycetes</taxon>
        <taxon>Micromonosporales</taxon>
        <taxon>Micromonosporaceae</taxon>
        <taxon>Salinispora</taxon>
    </lineage>
</organism>
<dbReference type="Gene3D" id="3.10.180.10">
    <property type="entry name" value="2,3-Dihydroxybiphenyl 1,2-Dioxygenase, domain 1"/>
    <property type="match status" value="1"/>
</dbReference>
<dbReference type="PROSITE" id="PS51819">
    <property type="entry name" value="VOC"/>
    <property type="match status" value="1"/>
</dbReference>
<evidence type="ECO:0000313" key="3">
    <source>
        <dbReference type="Proteomes" id="UP000000235"/>
    </source>
</evidence>
<dbReference type="AlphaFoldDB" id="A4XBT2"/>
<dbReference type="PANTHER" id="PTHR33993:SF1">
    <property type="entry name" value="GLYOXALASE FAMILY PROTEIN"/>
    <property type="match status" value="1"/>
</dbReference>
<keyword evidence="2" id="KW-0560">Oxidoreductase</keyword>
<dbReference type="STRING" id="369723.Strop_3959"/>
<dbReference type="InterPro" id="IPR052164">
    <property type="entry name" value="Anthracycline_SecMetBiosynth"/>
</dbReference>
<gene>
    <name evidence="2" type="ordered locus">Strop_3959</name>
</gene>
<dbReference type="Pfam" id="PF00903">
    <property type="entry name" value="Glyoxalase"/>
    <property type="match status" value="1"/>
</dbReference>
<dbReference type="HOGENOM" id="CLU_127592_1_0_11"/>
<name>A4XBT2_SALTO</name>
<accession>A4XBT2</accession>
<dbReference type="EMBL" id="CP000667">
    <property type="protein sequence ID" value="ABP56389.1"/>
    <property type="molecule type" value="Genomic_DNA"/>
</dbReference>
<dbReference type="GO" id="GO:0051213">
    <property type="term" value="F:dioxygenase activity"/>
    <property type="evidence" value="ECO:0007669"/>
    <property type="project" value="UniProtKB-KW"/>
</dbReference>
<reference evidence="3" key="1">
    <citation type="journal article" date="2007" name="Proc. Natl. Acad. Sci. U.S.A.">
        <title>Genome sequencing reveals complex secondary metabolome in the marine actinomycete Salinispora tropica.</title>
        <authorList>
            <person name="Udwary D.W."/>
            <person name="Zeigler L."/>
            <person name="Asolkar R.N."/>
            <person name="Singan V."/>
            <person name="Lapidus A."/>
            <person name="Fenical W."/>
            <person name="Jensen P.R."/>
            <person name="Moore B.S."/>
        </authorList>
    </citation>
    <scope>NUCLEOTIDE SEQUENCE [LARGE SCALE GENOMIC DNA]</scope>
    <source>
        <strain evidence="3">ATCC BAA-916 / DSM 44818 / CNB-440</strain>
    </source>
</reference>
<keyword evidence="3" id="KW-1185">Reference proteome</keyword>
<dbReference type="SUPFAM" id="SSF54593">
    <property type="entry name" value="Glyoxalase/Bleomycin resistance protein/Dihydroxybiphenyl dioxygenase"/>
    <property type="match status" value="1"/>
</dbReference>
<evidence type="ECO:0000259" key="1">
    <source>
        <dbReference type="PROSITE" id="PS51819"/>
    </source>
</evidence>
<sequence>MGFASTSWSYPPGMIWCMTDSVTHRQHAIDYIEFAVTDLAEAKRFYGYAFGWEFTDYGPEYAGIRSPHGESAPEVGGLRQDAQVRVGGPLVVLFSTDLEQSIQAVTKAGGTVINGPYDFPGGHRFHFTDPSGNELAVWAEA</sequence>
<dbReference type="KEGG" id="stp:Strop_3959"/>
<dbReference type="Proteomes" id="UP000000235">
    <property type="component" value="Chromosome"/>
</dbReference>
<evidence type="ECO:0000313" key="2">
    <source>
        <dbReference type="EMBL" id="ABP56389.1"/>
    </source>
</evidence>
<dbReference type="InterPro" id="IPR004360">
    <property type="entry name" value="Glyas_Fos-R_dOase_dom"/>
</dbReference>
<keyword evidence="2" id="KW-0223">Dioxygenase</keyword>
<dbReference type="PANTHER" id="PTHR33993">
    <property type="entry name" value="GLYOXALASE-RELATED"/>
    <property type="match status" value="1"/>
</dbReference>